<reference evidence="2 4" key="2">
    <citation type="submission" date="2019-10" db="EMBL/GenBank/DDBJ databases">
        <authorList>
            <person name="Kayansamruaj P."/>
        </authorList>
    </citation>
    <scope>NUCLEOTIDE SEQUENCE [LARGE SCALE GENOMIC DNA]</scope>
    <source>
        <strain evidence="2">SDDV_Thai_2019</strain>
    </source>
</reference>
<evidence type="ECO:0000313" key="3">
    <source>
        <dbReference type="Proteomes" id="UP000201485"/>
    </source>
</evidence>
<evidence type="ECO:0000313" key="1">
    <source>
        <dbReference type="EMBL" id="AKU37533.1"/>
    </source>
</evidence>
<sequence>MAWRLAATQYPKFEEEYSYLWWGVLTQAAVEHYLEDQNPNSVILFDMANAEYPCLFNIAKKMLSGAVKLYSFIAVNDKFFKEANGNELDIRLTDNILFIFQHMSRNHTFLSPPNPIPYNGIFKQLHNEFYNLHSYLNNNSLFWTFIPSNAMIEREMNTGTLKVLVSLPLHFNRDTLCDVFVSNYGQFSLCWKSNYFYIAKICQMATFSHYSKGKSAAEAIDNFIRDYQLTLVDPFSLQRLAYRQLREETLPKHVSKKLGFD</sequence>
<dbReference type="GeneID" id="25479167"/>
<gene>
    <name evidence="1" type="ORF">SDDV_118</name>
</gene>
<name>A0A0K1L6Z6_9VIRU</name>
<dbReference type="Proteomes" id="UP000201485">
    <property type="component" value="Segment"/>
</dbReference>
<dbReference type="KEGG" id="vg:25479167"/>
<accession>A0A0K1L6Z6</accession>
<keyword evidence="3" id="KW-1185">Reference proteome</keyword>
<dbReference type="EMBL" id="MN562489">
    <property type="protein sequence ID" value="QLI60654.1"/>
    <property type="molecule type" value="Genomic_DNA"/>
</dbReference>
<dbReference type="Proteomes" id="UP000510602">
    <property type="component" value="Segment"/>
</dbReference>
<dbReference type="RefSeq" id="YP_009163879.1">
    <property type="nucleotide sequence ID" value="NC_027778.1"/>
</dbReference>
<organism evidence="1 3">
    <name type="scientific">Scale drop disease virus</name>
    <dbReference type="NCBI Taxonomy" id="1697349"/>
    <lineage>
        <taxon>Viruses</taxon>
        <taxon>Varidnaviria</taxon>
        <taxon>Bamfordvirae</taxon>
        <taxon>Nucleocytoviricota</taxon>
        <taxon>Megaviricetes</taxon>
        <taxon>Pimascovirales</taxon>
        <taxon>Pimascovirales incertae sedis</taxon>
        <taxon>Iridoviridae</taxon>
        <taxon>Alphairidovirinae</taxon>
        <taxon>Megalocytivirus</taxon>
        <taxon>Megalocytivirus lates1</taxon>
    </lineage>
</organism>
<reference evidence="1 3" key="1">
    <citation type="journal article" date="2015" name="PLoS Pathog.">
        <title>A Novel Virus Causes Scale Drop Disease in Lates calcarifer.</title>
        <authorList>
            <person name="de Groof A."/>
            <person name="Guelen L."/>
            <person name="Deijs M."/>
            <person name="van der Wal Y."/>
            <person name="Miyata M."/>
            <person name="Ng K.S."/>
            <person name="van Grinsven L."/>
            <person name="Simmelink B."/>
            <person name="Biermann Y."/>
            <person name="Grisez L."/>
            <person name="van Lent J."/>
            <person name="de Ronde A."/>
            <person name="Chang S.F."/>
            <person name="Schrier C."/>
            <person name="van der Hoek L."/>
        </authorList>
    </citation>
    <scope>NUCLEOTIDE SEQUENCE [LARGE SCALE GENOMIC DNA]</scope>
    <source>
        <strain evidence="1">C4575</strain>
    </source>
</reference>
<evidence type="ECO:0000313" key="2">
    <source>
        <dbReference type="EMBL" id="QLI60654.1"/>
    </source>
</evidence>
<proteinExistence type="predicted"/>
<protein>
    <submittedName>
        <fullName evidence="1">ORF_118L</fullName>
    </submittedName>
</protein>
<dbReference type="EMBL" id="KR139659">
    <property type="protein sequence ID" value="AKU37533.1"/>
    <property type="molecule type" value="Genomic_DNA"/>
</dbReference>
<evidence type="ECO:0000313" key="4">
    <source>
        <dbReference type="Proteomes" id="UP000510602"/>
    </source>
</evidence>